<keyword evidence="2" id="KW-0812">Transmembrane</keyword>
<feature type="region of interest" description="Disordered" evidence="1">
    <location>
        <begin position="172"/>
        <end position="219"/>
    </location>
</feature>
<dbReference type="AlphaFoldDB" id="A0A1D1VTJ3"/>
<protein>
    <submittedName>
        <fullName evidence="3">Uncharacterized protein</fullName>
    </submittedName>
</protein>
<feature type="transmembrane region" description="Helical" evidence="2">
    <location>
        <begin position="45"/>
        <end position="67"/>
    </location>
</feature>
<feature type="compositionally biased region" description="Polar residues" evidence="1">
    <location>
        <begin position="183"/>
        <end position="199"/>
    </location>
</feature>
<evidence type="ECO:0000313" key="4">
    <source>
        <dbReference type="Proteomes" id="UP000186922"/>
    </source>
</evidence>
<evidence type="ECO:0000313" key="3">
    <source>
        <dbReference type="EMBL" id="GAV04206.1"/>
    </source>
</evidence>
<organism evidence="3 4">
    <name type="scientific">Ramazzottius varieornatus</name>
    <name type="common">Water bear</name>
    <name type="synonym">Tardigrade</name>
    <dbReference type="NCBI Taxonomy" id="947166"/>
    <lineage>
        <taxon>Eukaryota</taxon>
        <taxon>Metazoa</taxon>
        <taxon>Ecdysozoa</taxon>
        <taxon>Tardigrada</taxon>
        <taxon>Eutardigrada</taxon>
        <taxon>Parachela</taxon>
        <taxon>Hypsibioidea</taxon>
        <taxon>Ramazzottiidae</taxon>
        <taxon>Ramazzottius</taxon>
    </lineage>
</organism>
<keyword evidence="2" id="KW-1133">Transmembrane helix</keyword>
<name>A0A1D1VTJ3_RAMVA</name>
<reference evidence="3 4" key="1">
    <citation type="journal article" date="2016" name="Nat. Commun.">
        <title>Extremotolerant tardigrade genome and improved radiotolerance of human cultured cells by tardigrade-unique protein.</title>
        <authorList>
            <person name="Hashimoto T."/>
            <person name="Horikawa D.D."/>
            <person name="Saito Y."/>
            <person name="Kuwahara H."/>
            <person name="Kozuka-Hata H."/>
            <person name="Shin-I T."/>
            <person name="Minakuchi Y."/>
            <person name="Ohishi K."/>
            <person name="Motoyama A."/>
            <person name="Aizu T."/>
            <person name="Enomoto A."/>
            <person name="Kondo K."/>
            <person name="Tanaka S."/>
            <person name="Hara Y."/>
            <person name="Koshikawa S."/>
            <person name="Sagara H."/>
            <person name="Miura T."/>
            <person name="Yokobori S."/>
            <person name="Miyagawa K."/>
            <person name="Suzuki Y."/>
            <person name="Kubo T."/>
            <person name="Oyama M."/>
            <person name="Kohara Y."/>
            <person name="Fujiyama A."/>
            <person name="Arakawa K."/>
            <person name="Katayama T."/>
            <person name="Toyoda A."/>
            <person name="Kunieda T."/>
        </authorList>
    </citation>
    <scope>NUCLEOTIDE SEQUENCE [LARGE SCALE GENOMIC DNA]</scope>
    <source>
        <strain evidence="3 4">YOKOZUNA-1</strain>
    </source>
</reference>
<feature type="transmembrane region" description="Helical" evidence="2">
    <location>
        <begin position="117"/>
        <end position="136"/>
    </location>
</feature>
<keyword evidence="2" id="KW-0472">Membrane</keyword>
<feature type="transmembrane region" description="Helical" evidence="2">
    <location>
        <begin position="12"/>
        <end position="39"/>
    </location>
</feature>
<evidence type="ECO:0000256" key="1">
    <source>
        <dbReference type="SAM" id="MobiDB-lite"/>
    </source>
</evidence>
<accession>A0A1D1VTJ3</accession>
<gene>
    <name evidence="3" type="primary">RvY_14518-1</name>
    <name evidence="3" type="synonym">RvY_14518.1</name>
    <name evidence="3" type="ORF">RvY_14518</name>
</gene>
<proteinExistence type="predicted"/>
<dbReference type="EMBL" id="BDGG01000010">
    <property type="protein sequence ID" value="GAV04206.1"/>
    <property type="molecule type" value="Genomic_DNA"/>
</dbReference>
<keyword evidence="4" id="KW-1185">Reference proteome</keyword>
<comment type="caution">
    <text evidence="3">The sequence shown here is derived from an EMBL/GenBank/DDBJ whole genome shotgun (WGS) entry which is preliminary data.</text>
</comment>
<feature type="region of interest" description="Disordered" evidence="1">
    <location>
        <begin position="237"/>
        <end position="265"/>
    </location>
</feature>
<feature type="transmembrane region" description="Helical" evidence="2">
    <location>
        <begin position="88"/>
        <end position="111"/>
    </location>
</feature>
<feature type="compositionally biased region" description="Polar residues" evidence="1">
    <location>
        <begin position="247"/>
        <end position="265"/>
    </location>
</feature>
<sequence>MERERSALATSSLTVLSVVSVLNITLGLIGVAPSLIFTIDYMPTTLILCGWVILVHFFGFVFLIIVYQRYLTNLSNNSSYIVEEDPLLRVYSALICTTIILAVVTLGHGTLFMGTSGGVTAMLMGLIYLNVGTLALRSVTKASRPLFPSREINNHSRPSMVTNRRLRENLQENPYDRHPANTPPSYSIESPDRLQTISVISRGPTGPSTEEPPAAYGALDLPPPYWEAVNRLETVLEVSEASSSSLNTYKETSDTESSPDATGSS</sequence>
<feature type="compositionally biased region" description="Low complexity" evidence="1">
    <location>
        <begin position="237"/>
        <end position="246"/>
    </location>
</feature>
<evidence type="ECO:0000256" key="2">
    <source>
        <dbReference type="SAM" id="Phobius"/>
    </source>
</evidence>
<dbReference type="Proteomes" id="UP000186922">
    <property type="component" value="Unassembled WGS sequence"/>
</dbReference>